<keyword evidence="4" id="KW-0812">Transmembrane</keyword>
<evidence type="ECO:0000256" key="6">
    <source>
        <dbReference type="ARBA" id="ARBA00023136"/>
    </source>
</evidence>
<dbReference type="InterPro" id="IPR012910">
    <property type="entry name" value="Plug_dom"/>
</dbReference>
<evidence type="ECO:0000256" key="7">
    <source>
        <dbReference type="ARBA" id="ARBA00023237"/>
    </source>
</evidence>
<keyword evidence="5" id="KW-0732">Signal</keyword>
<evidence type="ECO:0000256" key="5">
    <source>
        <dbReference type="ARBA" id="ARBA00022729"/>
    </source>
</evidence>
<evidence type="ECO:0000256" key="4">
    <source>
        <dbReference type="ARBA" id="ARBA00022692"/>
    </source>
</evidence>
<keyword evidence="10" id="KW-1185">Reference proteome</keyword>
<dbReference type="GO" id="GO:0015344">
    <property type="term" value="F:siderophore uptake transmembrane transporter activity"/>
    <property type="evidence" value="ECO:0007669"/>
    <property type="project" value="TreeGrafter"/>
</dbReference>
<evidence type="ECO:0000313" key="10">
    <source>
        <dbReference type="Proteomes" id="UP000075606"/>
    </source>
</evidence>
<evidence type="ECO:0000256" key="3">
    <source>
        <dbReference type="ARBA" id="ARBA00022452"/>
    </source>
</evidence>
<dbReference type="InterPro" id="IPR036942">
    <property type="entry name" value="Beta-barrel_TonB_sf"/>
</dbReference>
<proteinExistence type="predicted"/>
<comment type="subcellular location">
    <subcellularLocation>
        <location evidence="1">Cell outer membrane</location>
        <topology evidence="1">Multi-pass membrane protein</topology>
    </subcellularLocation>
</comment>
<protein>
    <recommendedName>
        <fullName evidence="8">TonB-dependent receptor plug domain-containing protein</fullName>
    </recommendedName>
</protein>
<dbReference type="InterPro" id="IPR039426">
    <property type="entry name" value="TonB-dep_rcpt-like"/>
</dbReference>
<dbReference type="PANTHER" id="PTHR30069">
    <property type="entry name" value="TONB-DEPENDENT OUTER MEMBRANE RECEPTOR"/>
    <property type="match status" value="1"/>
</dbReference>
<evidence type="ECO:0000259" key="8">
    <source>
        <dbReference type="Pfam" id="PF07715"/>
    </source>
</evidence>
<dbReference type="GO" id="GO:0009279">
    <property type="term" value="C:cell outer membrane"/>
    <property type="evidence" value="ECO:0007669"/>
    <property type="project" value="UniProtKB-SubCell"/>
</dbReference>
<dbReference type="Gene3D" id="2.170.130.10">
    <property type="entry name" value="TonB-dependent receptor, plug domain"/>
    <property type="match status" value="1"/>
</dbReference>
<dbReference type="PANTHER" id="PTHR30069:SF29">
    <property type="entry name" value="HEMOGLOBIN AND HEMOGLOBIN-HAPTOGLOBIN-BINDING PROTEIN 1-RELATED"/>
    <property type="match status" value="1"/>
</dbReference>
<comment type="caution">
    <text evidence="9">The sequence shown here is derived from an EMBL/GenBank/DDBJ whole genome shotgun (WGS) entry which is preliminary data.</text>
</comment>
<dbReference type="GO" id="GO:0044718">
    <property type="term" value="P:siderophore transmembrane transport"/>
    <property type="evidence" value="ECO:0007669"/>
    <property type="project" value="TreeGrafter"/>
</dbReference>
<feature type="domain" description="TonB-dependent receptor plug" evidence="8">
    <location>
        <begin position="206"/>
        <end position="277"/>
    </location>
</feature>
<evidence type="ECO:0000256" key="2">
    <source>
        <dbReference type="ARBA" id="ARBA00022448"/>
    </source>
</evidence>
<accession>A0A150X4I0</accession>
<dbReference type="AlphaFoldDB" id="A0A150X4I0"/>
<dbReference type="Gene3D" id="2.40.170.20">
    <property type="entry name" value="TonB-dependent receptor, beta-barrel domain"/>
    <property type="match status" value="1"/>
</dbReference>
<dbReference type="STRING" id="333140.AWW68_13180"/>
<keyword evidence="3" id="KW-1134">Transmembrane beta strand</keyword>
<keyword evidence="6" id="KW-0472">Membrane</keyword>
<reference evidence="9 10" key="1">
    <citation type="submission" date="2016-01" db="EMBL/GenBank/DDBJ databases">
        <title>Genome sequencing of Roseivirga spongicola UST030701-084.</title>
        <authorList>
            <person name="Selvaratnam C."/>
            <person name="Thevarajoo S."/>
            <person name="Goh K.M."/>
            <person name="Ee R."/>
            <person name="Chan K.-G."/>
            <person name="Chong C.S."/>
        </authorList>
    </citation>
    <scope>NUCLEOTIDE SEQUENCE [LARGE SCALE GENOMIC DNA]</scope>
    <source>
        <strain evidence="9 10">UST030701-084</strain>
    </source>
</reference>
<dbReference type="Gene3D" id="3.55.50.30">
    <property type="match status" value="1"/>
</dbReference>
<keyword evidence="7" id="KW-0998">Cell outer membrane</keyword>
<dbReference type="InterPro" id="IPR037066">
    <property type="entry name" value="Plug_dom_sf"/>
</dbReference>
<organism evidence="9 10">
    <name type="scientific">Roseivirga spongicola</name>
    <dbReference type="NCBI Taxonomy" id="333140"/>
    <lineage>
        <taxon>Bacteria</taxon>
        <taxon>Pseudomonadati</taxon>
        <taxon>Bacteroidota</taxon>
        <taxon>Cytophagia</taxon>
        <taxon>Cytophagales</taxon>
        <taxon>Roseivirgaceae</taxon>
        <taxon>Roseivirga</taxon>
    </lineage>
</organism>
<keyword evidence="2" id="KW-0813">Transport</keyword>
<gene>
    <name evidence="9" type="ORF">AWW68_13180</name>
</gene>
<dbReference type="SUPFAM" id="SSF56935">
    <property type="entry name" value="Porins"/>
    <property type="match status" value="1"/>
</dbReference>
<dbReference type="Proteomes" id="UP000075606">
    <property type="component" value="Unassembled WGS sequence"/>
</dbReference>
<evidence type="ECO:0000313" key="9">
    <source>
        <dbReference type="EMBL" id="KYG73636.1"/>
    </source>
</evidence>
<sequence length="846" mass="96762">MAQNETAVSLKSVLNNLEKQFRIRFSYDPNSLKGIKLNNIPQTNDLDLALQAALSNTALEFQKIDDQYYVIKKAASKFLTIEVLDAETDLALPFATIKQNASKLGLVTDEFGLARLVIPNHKGVVLEVFYLGFQSFSIHVDSLNSYQVHQVHLLPEPLDLNDYELKEYLNAGIASDPKANSFRILPQEMEILPGLAERDVLLSAQIISGVNSNDESASGINVRGSARDNTLLYWNNVPIYHSAHYFGNISSFIPSSIGTLDVYKNYVPVQYGGASAGLISLASRNEIDQTLNAELSINMTHGDAFIKTPFLGKKGSVMFAARRSYNDAIPTWTYNAYGEKLFGREIRDPQGIVYESEYSNDLNFSDLNFHWNYEPTDKTSIKLGYIRNRSQFNHRENDLRERQNIVQSHQIKSSGADISWIQRVTDKQSLSVSAAYSDYGMEYDYTNLRNPTIDSDDDKQERSNDIENLELRLSHTSIYKDLHKLTIGYQFNKFKIRNLINTENFFEQDQAEQINSEGNIHAVFSDLNLKLSAPLELVLSGRLTAIESIDRSVFSPQIKLNYNLNEQLLFKTTYGIYHQYLSTIKESQFTISNAIEQHWLLADEDELVPMLINKQMSLGFIRNTKSWLIDFDIYQKNVDGLLARNLGFGFTREAGFNQGTERIVGADLTLRKRWKYIKTWFSYNFQDSEVSFSELFPTTFASNLNIRHQFSFSSTLSRGNWEFSLGYTFKTGAPYTGINNVRLNRKNNSPNPPGSGVNEKYELRFSKPNSLRVANYHRFDASVWHRFKGKTWQGEVGFSLMNILNRRNVYNIGYLIDLNQDNEVVIAQRTKFFLEFTPNLSVRFSF</sequence>
<dbReference type="Pfam" id="PF07715">
    <property type="entry name" value="Plug"/>
    <property type="match status" value="1"/>
</dbReference>
<evidence type="ECO:0000256" key="1">
    <source>
        <dbReference type="ARBA" id="ARBA00004571"/>
    </source>
</evidence>
<name>A0A150X4I0_9BACT</name>
<dbReference type="EMBL" id="LRPC01000028">
    <property type="protein sequence ID" value="KYG73636.1"/>
    <property type="molecule type" value="Genomic_DNA"/>
</dbReference>